<reference evidence="3 4" key="1">
    <citation type="submission" date="2018-09" db="EMBL/GenBank/DDBJ databases">
        <title>Genomic investigation of the strawberry pathogen Phytophthora fragariae indicates pathogenicity is determined by transcriptional variation in three key races.</title>
        <authorList>
            <person name="Adams T.M."/>
            <person name="Armitage A.D."/>
            <person name="Sobczyk M.K."/>
            <person name="Bates H.J."/>
            <person name="Dunwell J.M."/>
            <person name="Nellist C.F."/>
            <person name="Harrison R.J."/>
        </authorList>
    </citation>
    <scope>NUCLEOTIDE SEQUENCE [LARGE SCALE GENOMIC DNA]</scope>
    <source>
        <strain evidence="3 4">SCRP245</strain>
    </source>
</reference>
<evidence type="ECO:0000313" key="4">
    <source>
        <dbReference type="Proteomes" id="UP000460718"/>
    </source>
</evidence>
<keyword evidence="2" id="KW-0472">Membrane</keyword>
<feature type="region of interest" description="Disordered" evidence="1">
    <location>
        <begin position="249"/>
        <end position="278"/>
    </location>
</feature>
<dbReference type="AlphaFoldDB" id="A0A6A3IEN2"/>
<accession>A0A6A3IEN2</accession>
<feature type="region of interest" description="Disordered" evidence="1">
    <location>
        <begin position="1"/>
        <end position="35"/>
    </location>
</feature>
<dbReference type="EMBL" id="QXFW01002147">
    <property type="protein sequence ID" value="KAE8981516.1"/>
    <property type="molecule type" value="Genomic_DNA"/>
</dbReference>
<gene>
    <name evidence="3" type="ORF">PF011_g21983</name>
</gene>
<evidence type="ECO:0000256" key="1">
    <source>
        <dbReference type="SAM" id="MobiDB-lite"/>
    </source>
</evidence>
<comment type="caution">
    <text evidence="3">The sequence shown here is derived from an EMBL/GenBank/DDBJ whole genome shotgun (WGS) entry which is preliminary data.</text>
</comment>
<feature type="compositionally biased region" description="Basic and acidic residues" evidence="1">
    <location>
        <begin position="8"/>
        <end position="18"/>
    </location>
</feature>
<feature type="transmembrane region" description="Helical" evidence="2">
    <location>
        <begin position="178"/>
        <end position="204"/>
    </location>
</feature>
<keyword evidence="2" id="KW-0812">Transmembrane</keyword>
<keyword evidence="2" id="KW-1133">Transmembrane helix</keyword>
<protein>
    <submittedName>
        <fullName evidence="3">Uncharacterized protein</fullName>
    </submittedName>
</protein>
<evidence type="ECO:0000256" key="2">
    <source>
        <dbReference type="SAM" id="Phobius"/>
    </source>
</evidence>
<sequence>MKVANASDDGHCGEERDANNTANLPTTKHPVDASTSIPPIEFQEWSGMAAIVTGAWSTVGFGDAAGVNGWAVLVGNPDPDSGSTKLRLASRPISGLLLASCVQLMFAPIVSASERKDGVHNGLVERRRIRLLSRADVLNALTTSEPSMVAVKNMVMACVMVPAKAYRTPLASSVRRMVCLYGAAIAATFSIVITGVCGGLMHYINVTFLVSECHVVHGWFAKHRSEFDLALPFQKLEALADTDARYQQQSAGKKRSLASTSRPTYGLFSSSTKKLPIK</sequence>
<name>A0A6A3IEN2_9STRA</name>
<dbReference type="Proteomes" id="UP000460718">
    <property type="component" value="Unassembled WGS sequence"/>
</dbReference>
<organism evidence="3 4">
    <name type="scientific">Phytophthora fragariae</name>
    <dbReference type="NCBI Taxonomy" id="53985"/>
    <lineage>
        <taxon>Eukaryota</taxon>
        <taxon>Sar</taxon>
        <taxon>Stramenopiles</taxon>
        <taxon>Oomycota</taxon>
        <taxon>Peronosporomycetes</taxon>
        <taxon>Peronosporales</taxon>
        <taxon>Peronosporaceae</taxon>
        <taxon>Phytophthora</taxon>
    </lineage>
</organism>
<proteinExistence type="predicted"/>
<evidence type="ECO:0000313" key="3">
    <source>
        <dbReference type="EMBL" id="KAE8981516.1"/>
    </source>
</evidence>